<organism evidence="1 2">
    <name type="scientific">Caballeronia calidae</name>
    <dbReference type="NCBI Taxonomy" id="1777139"/>
    <lineage>
        <taxon>Bacteria</taxon>
        <taxon>Pseudomonadati</taxon>
        <taxon>Pseudomonadota</taxon>
        <taxon>Betaproteobacteria</taxon>
        <taxon>Burkholderiales</taxon>
        <taxon>Burkholderiaceae</taxon>
        <taxon>Caballeronia</taxon>
    </lineage>
</organism>
<name>A0A158EDU9_9BURK</name>
<dbReference type="Proteomes" id="UP000071859">
    <property type="component" value="Unassembled WGS sequence"/>
</dbReference>
<protein>
    <submittedName>
        <fullName evidence="1">Uncharacterized protein</fullName>
    </submittedName>
</protein>
<reference evidence="1" key="1">
    <citation type="submission" date="2016-01" db="EMBL/GenBank/DDBJ databases">
        <authorList>
            <person name="Peeters C."/>
        </authorList>
    </citation>
    <scope>NUCLEOTIDE SEQUENCE</scope>
    <source>
        <strain evidence="1">LMG 29321</strain>
    </source>
</reference>
<gene>
    <name evidence="1" type="ORF">AWB78_07038</name>
</gene>
<accession>A0A158EDU9</accession>
<keyword evidence="2" id="KW-1185">Reference proteome</keyword>
<dbReference type="EMBL" id="FCOX02000065">
    <property type="protein sequence ID" value="SAL04576.1"/>
    <property type="molecule type" value="Genomic_DNA"/>
</dbReference>
<dbReference type="AlphaFoldDB" id="A0A158EDU9"/>
<evidence type="ECO:0000313" key="1">
    <source>
        <dbReference type="EMBL" id="SAL04576.1"/>
    </source>
</evidence>
<evidence type="ECO:0000313" key="2">
    <source>
        <dbReference type="Proteomes" id="UP000071859"/>
    </source>
</evidence>
<proteinExistence type="predicted"/>
<comment type="caution">
    <text evidence="1">The sequence shown here is derived from an EMBL/GenBank/DDBJ whole genome shotgun (WGS) entry which is preliminary data.</text>
</comment>
<sequence length="56" mass="6147">MPNFAPSGIFISLSEIVLIRTFVISAPHVEHPVRKARENVSPAFGICASPCPWIKD</sequence>